<comment type="caution">
    <text evidence="2">The sequence shown here is derived from an EMBL/GenBank/DDBJ whole genome shotgun (WGS) entry which is preliminary data.</text>
</comment>
<protein>
    <submittedName>
        <fullName evidence="2">Uncharacterized protein</fullName>
    </submittedName>
</protein>
<feature type="region of interest" description="Disordered" evidence="1">
    <location>
        <begin position="1"/>
        <end position="43"/>
    </location>
</feature>
<name>A0A9X9WS34_9PROT</name>
<reference evidence="2" key="2">
    <citation type="journal article" date="2021" name="Syst. Appl. Microbiol.">
        <title>Roseomonas hellenica sp. nov., isolated from roots of wild-growing Alkanna tinctoria.</title>
        <authorList>
            <person name="Rat A."/>
            <person name="Naranjo H.D."/>
            <person name="Lebbe L."/>
            <person name="Cnockaert M."/>
            <person name="Krigas N."/>
            <person name="Grigoriadou K."/>
            <person name="Maloupa E."/>
            <person name="Willems A."/>
        </authorList>
    </citation>
    <scope>NUCLEOTIDE SEQUENCE</scope>
    <source>
        <strain evidence="2">LMG 31231</strain>
    </source>
</reference>
<sequence length="625" mass="69940">MSTSDDRAARAKRLRRQQQAKRTSGSSDQAAPRGSLPDDATDPIYQEKLLESRLQRVNEELARSPRALLEHERVRVARNLWDLLEELEQRSPPIKKTRVLQEAGKSAPGSLDSTKHLPRYALRPEHENVEQRRRRLTQSLKPYCDIAAAAAKLAGERRQDAYLLRLFDDTKWTARGTETDDLPPLDVLDRMYHLLNQAGQAVIKTTGFADALRQVERAPQLLEPREKDPSPRPATEREAALLAVREAAAATFLPYALPLPRTPRIFLGEFATSAVQKVVGRFAWCRSDWHPDLEAKLPTHIRALTRRLNAWMKAAPPIVCCTQKVCQVWLSTGPYGPDGAAGMGLIFGERLRLWTESQSIPTQVEAALAQVQPPASYSFSILWHIVPNFEFRDSYDAFWGGRACTHITNQSRLRMTLNALWMGDGDWDGSNSDDARFDSPNALPSTIGDPDVVSLFEADFVDENGNAIDLSQDWFDVWEVQPLSAKTLGKLAHSLPDYHLPLFEIYGDNRHAGADDCRLAAAETYGPAVATSISAMDARRIAAVCDAASNIPIVEVARNTMLAQLQRACLNEELREHSLQAVIERVVREWTEQVRARALEDETVWRRHFDAALAALKQKGQSSGG</sequence>
<dbReference type="EMBL" id="JAAEDM010000003">
    <property type="protein sequence ID" value="MBR0669963.1"/>
    <property type="molecule type" value="Genomic_DNA"/>
</dbReference>
<dbReference type="Proteomes" id="UP001138751">
    <property type="component" value="Unassembled WGS sequence"/>
</dbReference>
<keyword evidence="3" id="KW-1185">Reference proteome</keyword>
<organism evidence="2 3">
    <name type="scientific">Neoroseomonas soli</name>
    <dbReference type="NCBI Taxonomy" id="1081025"/>
    <lineage>
        <taxon>Bacteria</taxon>
        <taxon>Pseudomonadati</taxon>
        <taxon>Pseudomonadota</taxon>
        <taxon>Alphaproteobacteria</taxon>
        <taxon>Acetobacterales</taxon>
        <taxon>Acetobacteraceae</taxon>
        <taxon>Neoroseomonas</taxon>
    </lineage>
</organism>
<reference evidence="2" key="1">
    <citation type="submission" date="2020-01" db="EMBL/GenBank/DDBJ databases">
        <authorList>
            <person name="Rat A."/>
        </authorList>
    </citation>
    <scope>NUCLEOTIDE SEQUENCE</scope>
    <source>
        <strain evidence="2">LMG 31231</strain>
    </source>
</reference>
<dbReference type="AlphaFoldDB" id="A0A9X9WS34"/>
<proteinExistence type="predicted"/>
<evidence type="ECO:0000313" key="3">
    <source>
        <dbReference type="Proteomes" id="UP001138751"/>
    </source>
</evidence>
<evidence type="ECO:0000313" key="2">
    <source>
        <dbReference type="EMBL" id="MBR0669963.1"/>
    </source>
</evidence>
<accession>A0A9X9WS34</accession>
<evidence type="ECO:0000256" key="1">
    <source>
        <dbReference type="SAM" id="MobiDB-lite"/>
    </source>
</evidence>
<feature type="region of interest" description="Disordered" evidence="1">
    <location>
        <begin position="99"/>
        <end position="119"/>
    </location>
</feature>
<gene>
    <name evidence="2" type="ORF">GXW76_02145</name>
</gene>
<feature type="compositionally biased region" description="Basic residues" evidence="1">
    <location>
        <begin position="10"/>
        <end position="19"/>
    </location>
</feature>
<dbReference type="RefSeq" id="WP_211860339.1">
    <property type="nucleotide sequence ID" value="NZ_JAAEDM010000003.1"/>
</dbReference>